<keyword evidence="1" id="KW-1133">Transmembrane helix</keyword>
<dbReference type="AlphaFoldDB" id="A0A502D3B7"/>
<reference evidence="2 3" key="1">
    <citation type="journal article" date="2019" name="Environ. Microbiol.">
        <title>Species interactions and distinct microbial communities in high Arctic permafrost affected cryosols are associated with the CH4 and CO2 gas fluxes.</title>
        <authorList>
            <person name="Altshuler I."/>
            <person name="Hamel J."/>
            <person name="Turney S."/>
            <person name="Magnuson E."/>
            <person name="Levesque R."/>
            <person name="Greer C."/>
            <person name="Whyte L.G."/>
        </authorList>
    </citation>
    <scope>NUCLEOTIDE SEQUENCE [LARGE SCALE GENOMIC DNA]</scope>
    <source>
        <strain evidence="2 3">S9.3A</strain>
    </source>
</reference>
<comment type="caution">
    <text evidence="2">The sequence shown here is derived from an EMBL/GenBank/DDBJ whole genome shotgun (WGS) entry which is preliminary data.</text>
</comment>
<organism evidence="2 3">
    <name type="scientific">Pedococcus bigeumensis</name>
    <dbReference type="NCBI Taxonomy" id="433644"/>
    <lineage>
        <taxon>Bacteria</taxon>
        <taxon>Bacillati</taxon>
        <taxon>Actinomycetota</taxon>
        <taxon>Actinomycetes</taxon>
        <taxon>Micrococcales</taxon>
        <taxon>Intrasporangiaceae</taxon>
        <taxon>Pedococcus</taxon>
    </lineage>
</organism>
<feature type="transmembrane region" description="Helical" evidence="1">
    <location>
        <begin position="87"/>
        <end position="108"/>
    </location>
</feature>
<feature type="transmembrane region" description="Helical" evidence="1">
    <location>
        <begin position="7"/>
        <end position="24"/>
    </location>
</feature>
<sequence length="123" mass="12395">MAHTLRYGIALSGATVAVLVVDLLPNSDDAGPVVLLVLLATAFALGTLAPSLAWATGLALGMVPAAATFILLLVAPDRLHHLEPPGLPGAASLLVLCLPALLATYAGAGLRSITNRPGSGQER</sequence>
<protein>
    <submittedName>
        <fullName evidence="2">Uncharacterized protein</fullName>
    </submittedName>
</protein>
<keyword evidence="1" id="KW-0472">Membrane</keyword>
<evidence type="ECO:0000313" key="3">
    <source>
        <dbReference type="Proteomes" id="UP000317722"/>
    </source>
</evidence>
<accession>A0A502D3B7</accession>
<dbReference type="RefSeq" id="WP_140737061.1">
    <property type="nucleotide sequence ID" value="NZ_RCZM01000001.1"/>
</dbReference>
<proteinExistence type="predicted"/>
<name>A0A502D3B7_9MICO</name>
<feature type="transmembrane region" description="Helical" evidence="1">
    <location>
        <begin position="30"/>
        <end position="48"/>
    </location>
</feature>
<feature type="transmembrane region" description="Helical" evidence="1">
    <location>
        <begin position="55"/>
        <end position="75"/>
    </location>
</feature>
<keyword evidence="1" id="KW-0812">Transmembrane</keyword>
<evidence type="ECO:0000256" key="1">
    <source>
        <dbReference type="SAM" id="Phobius"/>
    </source>
</evidence>
<dbReference type="Proteomes" id="UP000317722">
    <property type="component" value="Unassembled WGS sequence"/>
</dbReference>
<evidence type="ECO:0000313" key="2">
    <source>
        <dbReference type="EMBL" id="TPG19414.1"/>
    </source>
</evidence>
<keyword evidence="3" id="KW-1185">Reference proteome</keyword>
<gene>
    <name evidence="2" type="ORF">EAH86_02730</name>
</gene>
<dbReference type="EMBL" id="RCZM01000001">
    <property type="protein sequence ID" value="TPG19414.1"/>
    <property type="molecule type" value="Genomic_DNA"/>
</dbReference>